<dbReference type="AlphaFoldDB" id="A0AAF3FCW3"/>
<dbReference type="Gene3D" id="6.10.140.2220">
    <property type="match status" value="1"/>
</dbReference>
<feature type="domain" description="MYND-type" evidence="6">
    <location>
        <begin position="29"/>
        <end position="67"/>
    </location>
</feature>
<dbReference type="WBParaSite" id="MBELARI_LOCUS467">
    <property type="protein sequence ID" value="MBELARI_LOCUS467"/>
    <property type="gene ID" value="MBELARI_LOCUS467"/>
</dbReference>
<dbReference type="InterPro" id="IPR011990">
    <property type="entry name" value="TPR-like_helical_dom_sf"/>
</dbReference>
<keyword evidence="2 4" id="KW-0863">Zinc-finger</keyword>
<proteinExistence type="predicted"/>
<dbReference type="GO" id="GO:0005634">
    <property type="term" value="C:nucleus"/>
    <property type="evidence" value="ECO:0007669"/>
    <property type="project" value="TreeGrafter"/>
</dbReference>
<protein>
    <recommendedName>
        <fullName evidence="6">MYND-type domain-containing protein</fullName>
    </recommendedName>
</protein>
<evidence type="ECO:0000259" key="6">
    <source>
        <dbReference type="PROSITE" id="PS50865"/>
    </source>
</evidence>
<dbReference type="PANTHER" id="PTHR12197">
    <property type="entry name" value="HISTONE-LYSINE N-METHYLTRANSFERASE SMYD"/>
    <property type="match status" value="1"/>
</dbReference>
<dbReference type="InterPro" id="IPR050869">
    <property type="entry name" value="H3K4_H4K5_MeTrfase"/>
</dbReference>
<dbReference type="SUPFAM" id="SSF144232">
    <property type="entry name" value="HIT/MYND zinc finger-like"/>
    <property type="match status" value="1"/>
</dbReference>
<dbReference type="Gene3D" id="1.10.220.160">
    <property type="match status" value="1"/>
</dbReference>
<evidence type="ECO:0000256" key="5">
    <source>
        <dbReference type="SAM" id="MobiDB-lite"/>
    </source>
</evidence>
<evidence type="ECO:0000313" key="9">
    <source>
        <dbReference type="WBParaSite" id="MBELARI_LOCUS467"/>
    </source>
</evidence>
<evidence type="ECO:0000256" key="2">
    <source>
        <dbReference type="ARBA" id="ARBA00022771"/>
    </source>
</evidence>
<dbReference type="PROSITE" id="PS50865">
    <property type="entry name" value="ZF_MYND_2"/>
    <property type="match status" value="1"/>
</dbReference>
<evidence type="ECO:0000256" key="3">
    <source>
        <dbReference type="ARBA" id="ARBA00022833"/>
    </source>
</evidence>
<evidence type="ECO:0000313" key="7">
    <source>
        <dbReference type="Proteomes" id="UP000887575"/>
    </source>
</evidence>
<sequence>MKEAKDSPTRLEFYPFAYALFTEELETYCWYCLQICPQKRHCIGCGLAIFCDKECQMLGWKDHKAECKGFRTAEKLYDIEVRLLGRIVHRYKTIQSGKDKDDPDFYKDRTSQRSFMEVWSHVEQMKVDDFAQKKFDEIYTELLAFYGEKWLLPKDTVFELHCRNYINRHAISDKGYMKEIGKGLYLDLCSYDHSCRPNTIYTCNGFKATLRRLNNSVNLLDKKNTFYSYIDLLCSQQQRRKLLKDTWYFTCECERCLDAKDHLLTSILCPLCSKVEPTEICLWGEDSNKNPNSAIITCKKCNEPLAQNYVLEGIGAMRFIDKVFDDQELEQMPGKTQPAFLQDLLTRFGEILPHVNVYYCRIIQALIPLIPPTDNHELLRLHLMSESCVRRSFPHNHPAVAFHLRNIAIFAGNLGKKEKCLKYFEEAQNILDYTLDADHPMSLENRRLWETAKTAELVKQVEEITIHDGKPKSEQKKQEIFDEDDEIPNDMPSLI</sequence>
<dbReference type="InterPro" id="IPR046341">
    <property type="entry name" value="SET_dom_sf"/>
</dbReference>
<keyword evidence="7" id="KW-1185">Reference proteome</keyword>
<dbReference type="PROSITE" id="PS01360">
    <property type="entry name" value="ZF_MYND_1"/>
    <property type="match status" value="1"/>
</dbReference>
<dbReference type="Gene3D" id="2.170.270.10">
    <property type="entry name" value="SET domain"/>
    <property type="match status" value="1"/>
</dbReference>
<evidence type="ECO:0000313" key="8">
    <source>
        <dbReference type="WBParaSite" id="MBELARI_LOCUS16841"/>
    </source>
</evidence>
<dbReference type="GO" id="GO:0008270">
    <property type="term" value="F:zinc ion binding"/>
    <property type="evidence" value="ECO:0007669"/>
    <property type="project" value="UniProtKB-KW"/>
</dbReference>
<dbReference type="WBParaSite" id="MBELARI_LOCUS16841">
    <property type="protein sequence ID" value="MBELARI_LOCUS16841"/>
    <property type="gene ID" value="MBELARI_LOCUS16841"/>
</dbReference>
<dbReference type="InterPro" id="IPR002893">
    <property type="entry name" value="Znf_MYND"/>
</dbReference>
<dbReference type="Proteomes" id="UP000887575">
    <property type="component" value="Unassembled WGS sequence"/>
</dbReference>
<evidence type="ECO:0000256" key="4">
    <source>
        <dbReference type="PROSITE-ProRule" id="PRU00134"/>
    </source>
</evidence>
<dbReference type="PANTHER" id="PTHR12197:SF241">
    <property type="entry name" value="MYND-TYPE DOMAIN-CONTAINING PROTEIN"/>
    <property type="match status" value="1"/>
</dbReference>
<dbReference type="Gene3D" id="1.25.40.10">
    <property type="entry name" value="Tetratricopeptide repeat domain"/>
    <property type="match status" value="1"/>
</dbReference>
<feature type="compositionally biased region" description="Basic and acidic residues" evidence="5">
    <location>
        <begin position="467"/>
        <end position="480"/>
    </location>
</feature>
<keyword evidence="1" id="KW-0479">Metal-binding</keyword>
<accession>A0AAF3FCW3</accession>
<evidence type="ECO:0000256" key="1">
    <source>
        <dbReference type="ARBA" id="ARBA00022723"/>
    </source>
</evidence>
<reference evidence="8 9" key="1">
    <citation type="submission" date="2024-02" db="UniProtKB">
        <authorList>
            <consortium name="WormBaseParasite"/>
        </authorList>
    </citation>
    <scope>IDENTIFICATION</scope>
</reference>
<organism evidence="7 9">
    <name type="scientific">Mesorhabditis belari</name>
    <dbReference type="NCBI Taxonomy" id="2138241"/>
    <lineage>
        <taxon>Eukaryota</taxon>
        <taxon>Metazoa</taxon>
        <taxon>Ecdysozoa</taxon>
        <taxon>Nematoda</taxon>
        <taxon>Chromadorea</taxon>
        <taxon>Rhabditida</taxon>
        <taxon>Rhabditina</taxon>
        <taxon>Rhabditomorpha</taxon>
        <taxon>Rhabditoidea</taxon>
        <taxon>Rhabditidae</taxon>
        <taxon>Mesorhabditinae</taxon>
        <taxon>Mesorhabditis</taxon>
    </lineage>
</organism>
<feature type="region of interest" description="Disordered" evidence="5">
    <location>
        <begin position="467"/>
        <end position="495"/>
    </location>
</feature>
<dbReference type="Pfam" id="PF01753">
    <property type="entry name" value="zf-MYND"/>
    <property type="match status" value="1"/>
</dbReference>
<keyword evidence="3" id="KW-0862">Zinc</keyword>
<name>A0AAF3FCW3_9BILA</name>